<gene>
    <name evidence="1" type="ORF">DFP85_110107</name>
</gene>
<accession>A0A4R6ZKV7</accession>
<comment type="caution">
    <text evidence="1">The sequence shown here is derived from an EMBL/GenBank/DDBJ whole genome shotgun (WGS) entry which is preliminary data.</text>
</comment>
<sequence length="243" mass="26568">MRTIIPTVIVAGVATIGSVWFSTAHAQWSGEITPYLWAAGIDGDATVQGNDVEIDVGFDDLLDNTDLAGSVLGVLRRDRLVFWGQVDYFSLSTGAVDTPSGASAELETDSVIWTLAAGYQFDGWMPGQHVDVMLGARQLSLDNELSISGVGTFTRDKDYTDAVVVVRPSLPINERWLFNPTLSFGTGDSDSTWELWPQFQYKITDTWAARIGYRRLHYDIEGDAGNEFDAAFHGLVVGFGGLF</sequence>
<proteinExistence type="predicted"/>
<evidence type="ECO:0008006" key="3">
    <source>
        <dbReference type="Google" id="ProtNLM"/>
    </source>
</evidence>
<evidence type="ECO:0000313" key="1">
    <source>
        <dbReference type="EMBL" id="TDR53041.1"/>
    </source>
</evidence>
<organism evidence="1 2">
    <name type="scientific">Halomonas ventosae</name>
    <dbReference type="NCBI Taxonomy" id="229007"/>
    <lineage>
        <taxon>Bacteria</taxon>
        <taxon>Pseudomonadati</taxon>
        <taxon>Pseudomonadota</taxon>
        <taxon>Gammaproteobacteria</taxon>
        <taxon>Oceanospirillales</taxon>
        <taxon>Halomonadaceae</taxon>
        <taxon>Halomonas</taxon>
    </lineage>
</organism>
<evidence type="ECO:0000313" key="2">
    <source>
        <dbReference type="Proteomes" id="UP000295212"/>
    </source>
</evidence>
<name>A0A4R6ZKV7_9GAMM</name>
<reference evidence="1 2" key="1">
    <citation type="submission" date="2019-03" db="EMBL/GenBank/DDBJ databases">
        <title>Genomic Encyclopedia of Type Strains, Phase III (KMG-III): the genomes of soil and plant-associated and newly described type strains.</title>
        <authorList>
            <person name="Whitman W."/>
        </authorList>
    </citation>
    <scope>NUCLEOTIDE SEQUENCE [LARGE SCALE GENOMIC DNA]</scope>
    <source>
        <strain evidence="1 2">CECT 5797</strain>
    </source>
</reference>
<dbReference type="EMBL" id="SNZJ01000010">
    <property type="protein sequence ID" value="TDR53041.1"/>
    <property type="molecule type" value="Genomic_DNA"/>
</dbReference>
<protein>
    <recommendedName>
        <fullName evidence="3">Outer membrane protein</fullName>
    </recommendedName>
</protein>
<dbReference type="RefSeq" id="WP_133636226.1">
    <property type="nucleotide sequence ID" value="NZ_SNZJ01000010.1"/>
</dbReference>
<dbReference type="SUPFAM" id="SSF56925">
    <property type="entry name" value="OMPA-like"/>
    <property type="match status" value="1"/>
</dbReference>
<dbReference type="InterPro" id="IPR011250">
    <property type="entry name" value="OMP/PagP_B-barrel"/>
</dbReference>
<dbReference type="OrthoDB" id="6555107at2"/>
<dbReference type="AlphaFoldDB" id="A0A4R6ZKV7"/>
<dbReference type="Proteomes" id="UP000295212">
    <property type="component" value="Unassembled WGS sequence"/>
</dbReference>